<dbReference type="PROSITE" id="PS50893">
    <property type="entry name" value="ABC_TRANSPORTER_2"/>
    <property type="match status" value="1"/>
</dbReference>
<dbReference type="InterPro" id="IPR027417">
    <property type="entry name" value="P-loop_NTPase"/>
</dbReference>
<dbReference type="PANTHER" id="PTHR45772:SF10">
    <property type="entry name" value="LIPOPOLYSACCHARIDE EXPORT SYSTEM ATP-BINDING PROTEIN LPTB"/>
    <property type="match status" value="1"/>
</dbReference>
<dbReference type="NCBIfam" id="TIGR04406">
    <property type="entry name" value="LPS_export_lptB"/>
    <property type="match status" value="1"/>
</dbReference>
<sequence>MLVTKDLTRAFGRRVVVDGVNLVINRGEIVGLLGPNGAGKTTTFNMIVGLLKPKNGDIILDDTKITDLPMYQRARMGIAFLCQEPSVFRKLKVIENLIAIFEIVGVKGKAAEEKAGVLLKDFNLEHVRDQKAYTLSGGERRRVEIARSLISNPKFLLLDEPFTGIDPIARAELQEVILKLKQRGIGILISDHNVRETLEITDRAYLIYDARVLLSGNAQTLINDPKARELYLGWKFRI</sequence>
<keyword evidence="1" id="KW-0813">Transport</keyword>
<evidence type="ECO:0000256" key="3">
    <source>
        <dbReference type="ARBA" id="ARBA00022840"/>
    </source>
</evidence>
<dbReference type="InterPro" id="IPR030921">
    <property type="entry name" value="LPS_export_LptB"/>
</dbReference>
<gene>
    <name evidence="5" type="ORF">AMJ83_06500</name>
</gene>
<dbReference type="InterPro" id="IPR003439">
    <property type="entry name" value="ABC_transporter-like_ATP-bd"/>
</dbReference>
<dbReference type="InterPro" id="IPR003593">
    <property type="entry name" value="AAA+_ATPase"/>
</dbReference>
<dbReference type="SUPFAM" id="SSF52540">
    <property type="entry name" value="P-loop containing nucleoside triphosphate hydrolases"/>
    <property type="match status" value="1"/>
</dbReference>
<dbReference type="SMART" id="SM00382">
    <property type="entry name" value="AAA"/>
    <property type="match status" value="1"/>
</dbReference>
<dbReference type="Gene3D" id="3.40.50.300">
    <property type="entry name" value="P-loop containing nucleotide triphosphate hydrolases"/>
    <property type="match status" value="1"/>
</dbReference>
<keyword evidence="2" id="KW-0547">Nucleotide-binding</keyword>
<reference evidence="5 6" key="1">
    <citation type="journal article" date="2015" name="Microbiome">
        <title>Genomic resolution of linkages in carbon, nitrogen, and sulfur cycling among widespread estuary sediment bacteria.</title>
        <authorList>
            <person name="Baker B.J."/>
            <person name="Lazar C.S."/>
            <person name="Teske A.P."/>
            <person name="Dick G.J."/>
        </authorList>
    </citation>
    <scope>NUCLEOTIDE SEQUENCE [LARGE SCALE GENOMIC DNA]</scope>
    <source>
        <strain evidence="5">SM23_42</strain>
    </source>
</reference>
<dbReference type="GO" id="GO:0005524">
    <property type="term" value="F:ATP binding"/>
    <property type="evidence" value="ECO:0007669"/>
    <property type="project" value="UniProtKB-KW"/>
</dbReference>
<evidence type="ECO:0000256" key="1">
    <source>
        <dbReference type="ARBA" id="ARBA00022448"/>
    </source>
</evidence>
<evidence type="ECO:0000313" key="5">
    <source>
        <dbReference type="EMBL" id="KPK63552.1"/>
    </source>
</evidence>
<dbReference type="STRING" id="1703779.AMJ83_06500"/>
<organism evidence="5 6">
    <name type="scientific">candidate division WOR_3 bacterium SM23_42</name>
    <dbReference type="NCBI Taxonomy" id="1703779"/>
    <lineage>
        <taxon>Bacteria</taxon>
        <taxon>Bacteria division WOR-3</taxon>
    </lineage>
</organism>
<dbReference type="GO" id="GO:0043190">
    <property type="term" value="C:ATP-binding cassette (ABC) transporter complex"/>
    <property type="evidence" value="ECO:0007669"/>
    <property type="project" value="InterPro"/>
</dbReference>
<feature type="domain" description="ABC transporter" evidence="4">
    <location>
        <begin position="2"/>
        <end position="234"/>
    </location>
</feature>
<name>A0A0S8FS09_UNCW3</name>
<proteinExistence type="predicted"/>
<dbReference type="PATRIC" id="fig|1703779.3.peg.1711"/>
<protein>
    <submittedName>
        <fullName evidence="5">LPS export ABC transporter ATP-binding protein</fullName>
    </submittedName>
</protein>
<dbReference type="EMBL" id="LJUJ01000011">
    <property type="protein sequence ID" value="KPK63552.1"/>
    <property type="molecule type" value="Genomic_DNA"/>
</dbReference>
<dbReference type="PROSITE" id="PS00211">
    <property type="entry name" value="ABC_TRANSPORTER_1"/>
    <property type="match status" value="1"/>
</dbReference>
<dbReference type="Pfam" id="PF00005">
    <property type="entry name" value="ABC_tran"/>
    <property type="match status" value="1"/>
</dbReference>
<dbReference type="InterPro" id="IPR051120">
    <property type="entry name" value="ABC_AA/LPS_Transport"/>
</dbReference>
<dbReference type="InterPro" id="IPR017871">
    <property type="entry name" value="ABC_transporter-like_CS"/>
</dbReference>
<dbReference type="CDD" id="cd03218">
    <property type="entry name" value="ABC_YhbG"/>
    <property type="match status" value="1"/>
</dbReference>
<comment type="caution">
    <text evidence="5">The sequence shown here is derived from an EMBL/GenBank/DDBJ whole genome shotgun (WGS) entry which is preliminary data.</text>
</comment>
<keyword evidence="3 5" id="KW-0067">ATP-binding</keyword>
<evidence type="ECO:0000259" key="4">
    <source>
        <dbReference type="PROSITE" id="PS50893"/>
    </source>
</evidence>
<evidence type="ECO:0000313" key="6">
    <source>
        <dbReference type="Proteomes" id="UP000051373"/>
    </source>
</evidence>
<dbReference type="AlphaFoldDB" id="A0A0S8FS09"/>
<dbReference type="PANTHER" id="PTHR45772">
    <property type="entry name" value="CONSERVED COMPONENT OF ABC TRANSPORTER FOR NATURAL AMINO ACIDS-RELATED"/>
    <property type="match status" value="1"/>
</dbReference>
<accession>A0A0S8FS09</accession>
<dbReference type="GO" id="GO:0055085">
    <property type="term" value="P:transmembrane transport"/>
    <property type="evidence" value="ECO:0007669"/>
    <property type="project" value="InterPro"/>
</dbReference>
<dbReference type="Proteomes" id="UP000051373">
    <property type="component" value="Unassembled WGS sequence"/>
</dbReference>
<evidence type="ECO:0000256" key="2">
    <source>
        <dbReference type="ARBA" id="ARBA00022741"/>
    </source>
</evidence>
<dbReference type="GO" id="GO:0016887">
    <property type="term" value="F:ATP hydrolysis activity"/>
    <property type="evidence" value="ECO:0007669"/>
    <property type="project" value="InterPro"/>
</dbReference>